<dbReference type="GO" id="GO:0006508">
    <property type="term" value="P:proteolysis"/>
    <property type="evidence" value="ECO:0007669"/>
    <property type="project" value="UniProtKB-KW"/>
</dbReference>
<evidence type="ECO:0000256" key="1">
    <source>
        <dbReference type="SAM" id="MobiDB-lite"/>
    </source>
</evidence>
<feature type="compositionally biased region" description="Basic and acidic residues" evidence="1">
    <location>
        <begin position="520"/>
        <end position="532"/>
    </location>
</feature>
<dbReference type="PANTHER" id="PTHR42736:SF1">
    <property type="entry name" value="PROTEIN-GLUTAMINE GAMMA-GLUTAMYLTRANSFERASE"/>
    <property type="match status" value="1"/>
</dbReference>
<accession>U1N969</accession>
<feature type="transmembrane region" description="Helical" evidence="2">
    <location>
        <begin position="112"/>
        <end position="140"/>
    </location>
</feature>
<dbReference type="GO" id="GO:0008233">
    <property type="term" value="F:peptidase activity"/>
    <property type="evidence" value="ECO:0007669"/>
    <property type="project" value="UniProtKB-KW"/>
</dbReference>
<feature type="transmembrane region" description="Helical" evidence="2">
    <location>
        <begin position="203"/>
        <end position="221"/>
    </location>
</feature>
<dbReference type="HOGENOM" id="CLU_022005_0_0_2"/>
<sequence>MSRSQILSPRNKVNKIASRRGLLAVSGIIAVTWSYVSVLADIATVTGWRTPFLLIVILAGALGATIGITGRARSVFILTIGLLLIGLITYVYTLSQAQQQLLTVQRLLADTVALFTGLSILRFIRAGAWAIAVVPAPVFLSWALLSAGRYVLSAAAGGVALGLVILTGDAGLLTALTGVVGFLLAIAAATLNQYDGDITQIDAVIVLLAVVIVLSTSVSAVPGSGGSPLVPEKTPKTVDASLTTADQRIEVLGSIDLSPQVRFTVDSPRPSYWRTGAYNRYTGDGWVRTGETQSYQGQLALPPGSSQSVRQTIQTRQPMSILPAAWKPITIEGPVASQATVTTQDGLIPRTSLSADTEYTVTSRLPLWTPAQLRRAGTAYPAEIDETYREVPADTGNRVTQRTNQIIANASADTPYDAAIAVERYLEANKQYSLSVSKPDGNVAESFLFEMDAGYCVYYASTMAVMLRTQGIPTRFVTGYTPGQRIDSNTHVVRGLNSHAWVEVYFPDTGWVRFDPTPAAERRSTENSRLSEARQQNTEGVDLNGSTPTPTPNPGDDTPESGDSADDTGTTQTPAGQSTTTSAGTATNGDSTDAVAQTPGIGVRSSDPLGTSSSTSAIEQVLPAVRVRRLLAVIAIGIVGVGAATRRSHTIQRLRGLVLAQSQWFISIRQHISQFADIFSSSESRSESESESKLQSKSDPDSSVAHAHQRAMAVLAYTHRPRRPDETQRAYRDALSLSDDRETALRQVEQAYERSKYGDGVSASTATTAVTAADFLVRTGTPLRRHIAQLRAINPPDDE</sequence>
<evidence type="ECO:0000313" key="5">
    <source>
        <dbReference type="Proteomes" id="UP000030649"/>
    </source>
</evidence>
<feature type="transmembrane region" description="Helical" evidence="2">
    <location>
        <begin position="75"/>
        <end position="92"/>
    </location>
</feature>
<proteinExistence type="predicted"/>
<dbReference type="SMART" id="SM00460">
    <property type="entry name" value="TGc"/>
    <property type="match status" value="1"/>
</dbReference>
<feature type="domain" description="Transglutaminase-like" evidence="3">
    <location>
        <begin position="448"/>
        <end position="518"/>
    </location>
</feature>
<dbReference type="Pfam" id="PF11992">
    <property type="entry name" value="TgpA_N"/>
    <property type="match status" value="1"/>
</dbReference>
<dbReference type="InterPro" id="IPR021878">
    <property type="entry name" value="TgpA_N"/>
</dbReference>
<feature type="region of interest" description="Disordered" evidence="1">
    <location>
        <begin position="518"/>
        <end position="614"/>
    </location>
</feature>
<dbReference type="AlphaFoldDB" id="U1N969"/>
<organism evidence="4 5">
    <name type="scientific">Haloquadratum walsbyi J07HQW1</name>
    <dbReference type="NCBI Taxonomy" id="1238424"/>
    <lineage>
        <taxon>Archaea</taxon>
        <taxon>Methanobacteriati</taxon>
        <taxon>Methanobacteriota</taxon>
        <taxon>Stenosarchaea group</taxon>
        <taxon>Halobacteria</taxon>
        <taxon>Halobacteriales</taxon>
        <taxon>Haloferacaceae</taxon>
        <taxon>Haloquadratum</taxon>
    </lineage>
</organism>
<keyword evidence="4" id="KW-0378">Hydrolase</keyword>
<dbReference type="STRING" id="1238424.J07HQW1_03361"/>
<keyword evidence="2" id="KW-1133">Transmembrane helix</keyword>
<dbReference type="InterPro" id="IPR052901">
    <property type="entry name" value="Bact_TGase-like"/>
</dbReference>
<feature type="transmembrane region" description="Helical" evidence="2">
    <location>
        <begin position="172"/>
        <end position="191"/>
    </location>
</feature>
<feature type="transmembrane region" description="Helical" evidence="2">
    <location>
        <begin position="52"/>
        <end position="68"/>
    </location>
</feature>
<dbReference type="Proteomes" id="UP000030649">
    <property type="component" value="Unassembled WGS sequence"/>
</dbReference>
<feature type="region of interest" description="Disordered" evidence="1">
    <location>
        <begin position="686"/>
        <end position="705"/>
    </location>
</feature>
<keyword evidence="4" id="KW-0645">Protease</keyword>
<dbReference type="Pfam" id="PF01841">
    <property type="entry name" value="Transglut_core"/>
    <property type="match status" value="1"/>
</dbReference>
<reference evidence="4 5" key="1">
    <citation type="journal article" date="2013" name="PLoS ONE">
        <title>Assembly-driven community genomics of a hypersaline microbial ecosystem.</title>
        <authorList>
            <person name="Podell S."/>
            <person name="Ugalde J.A."/>
            <person name="Narasingarao P."/>
            <person name="Banfield J.F."/>
            <person name="Heidelberg K.B."/>
            <person name="Allen E.E."/>
        </authorList>
    </citation>
    <scope>NUCLEOTIDE SEQUENCE [LARGE SCALE GENOMIC DNA]</scope>
    <source>
        <strain evidence="5">J07HQW1</strain>
    </source>
</reference>
<protein>
    <submittedName>
        <fullName evidence="4">Transglutaminase-like enzyme, putative cysteine protease</fullName>
    </submittedName>
</protein>
<dbReference type="Gene3D" id="3.10.620.30">
    <property type="match status" value="1"/>
</dbReference>
<feature type="compositionally biased region" description="Acidic residues" evidence="1">
    <location>
        <begin position="557"/>
        <end position="566"/>
    </location>
</feature>
<keyword evidence="2" id="KW-0812">Transmembrane</keyword>
<dbReference type="InterPro" id="IPR002931">
    <property type="entry name" value="Transglutaminase-like"/>
</dbReference>
<dbReference type="EMBL" id="KE356560">
    <property type="protein sequence ID" value="ERG93300.1"/>
    <property type="molecule type" value="Genomic_DNA"/>
</dbReference>
<evidence type="ECO:0000313" key="4">
    <source>
        <dbReference type="EMBL" id="ERG93300.1"/>
    </source>
</evidence>
<feature type="transmembrane region" description="Helical" evidence="2">
    <location>
        <begin position="147"/>
        <end position="166"/>
    </location>
</feature>
<keyword evidence="2" id="KW-0472">Membrane</keyword>
<feature type="compositionally biased region" description="Low complexity" evidence="1">
    <location>
        <begin position="568"/>
        <end position="587"/>
    </location>
</feature>
<gene>
    <name evidence="4" type="ORF">J07HQW1_03361</name>
</gene>
<feature type="compositionally biased region" description="Basic and acidic residues" evidence="1">
    <location>
        <begin position="686"/>
        <end position="700"/>
    </location>
</feature>
<dbReference type="InterPro" id="IPR038765">
    <property type="entry name" value="Papain-like_cys_pep_sf"/>
</dbReference>
<name>U1N969_9EURY</name>
<dbReference type="SUPFAM" id="SSF54001">
    <property type="entry name" value="Cysteine proteinases"/>
    <property type="match status" value="1"/>
</dbReference>
<dbReference type="PANTHER" id="PTHR42736">
    <property type="entry name" value="PROTEIN-GLUTAMINE GAMMA-GLUTAMYLTRANSFERASE"/>
    <property type="match status" value="1"/>
</dbReference>
<evidence type="ECO:0000259" key="3">
    <source>
        <dbReference type="SMART" id="SM00460"/>
    </source>
</evidence>
<feature type="transmembrane region" description="Helical" evidence="2">
    <location>
        <begin position="21"/>
        <end position="40"/>
    </location>
</feature>
<evidence type="ECO:0000256" key="2">
    <source>
        <dbReference type="SAM" id="Phobius"/>
    </source>
</evidence>